<dbReference type="Proteomes" id="UP000835052">
    <property type="component" value="Unassembled WGS sequence"/>
</dbReference>
<sequence length="200" mass="23524">MRCWLSLAFHCVSAFHSHAEQERDEFGHTLMRSRSNCITHCNDTLTFSKVLAKQTSPILQMSGNLTTSMDVDETEHSDIRRIQDPKTTLKVSKIEELDTQREEFRKDSESLTLEQLKRKAEMLEDKATKASAKAAFARSYYENEKMLIEKRQAAHQERKKKKDIVKTQRTKLMKLHRAERDRKIKARDEADKLREEGEYY</sequence>
<feature type="coiled-coil region" evidence="1">
    <location>
        <begin position="94"/>
        <end position="133"/>
    </location>
</feature>
<evidence type="ECO:0000256" key="1">
    <source>
        <dbReference type="SAM" id="Coils"/>
    </source>
</evidence>
<name>A0A8S1HM31_9PELO</name>
<reference evidence="4" key="1">
    <citation type="submission" date="2020-10" db="EMBL/GenBank/DDBJ databases">
        <authorList>
            <person name="Kikuchi T."/>
        </authorList>
    </citation>
    <scope>NUCLEOTIDE SEQUENCE</scope>
    <source>
        <strain evidence="4">NKZ352</strain>
    </source>
</reference>
<proteinExistence type="predicted"/>
<protein>
    <submittedName>
        <fullName evidence="4">Uncharacterized protein</fullName>
    </submittedName>
</protein>
<feature type="region of interest" description="Disordered" evidence="2">
    <location>
        <begin position="177"/>
        <end position="200"/>
    </location>
</feature>
<comment type="caution">
    <text evidence="4">The sequence shown here is derived from an EMBL/GenBank/DDBJ whole genome shotgun (WGS) entry which is preliminary data.</text>
</comment>
<dbReference type="EMBL" id="CAJGYM010000068">
    <property type="protein sequence ID" value="CAD6196211.1"/>
    <property type="molecule type" value="Genomic_DNA"/>
</dbReference>
<dbReference type="OrthoDB" id="5900271at2759"/>
<evidence type="ECO:0000256" key="2">
    <source>
        <dbReference type="SAM" id="MobiDB-lite"/>
    </source>
</evidence>
<accession>A0A8S1HM31</accession>
<dbReference type="AlphaFoldDB" id="A0A8S1HM31"/>
<feature type="signal peptide" evidence="3">
    <location>
        <begin position="1"/>
        <end position="19"/>
    </location>
</feature>
<keyword evidence="1" id="KW-0175">Coiled coil</keyword>
<keyword evidence="5" id="KW-1185">Reference proteome</keyword>
<gene>
    <name evidence="4" type="ORF">CAUJ_LOCUS12126</name>
</gene>
<evidence type="ECO:0000313" key="5">
    <source>
        <dbReference type="Proteomes" id="UP000835052"/>
    </source>
</evidence>
<feature type="chain" id="PRO_5035938485" evidence="3">
    <location>
        <begin position="20"/>
        <end position="200"/>
    </location>
</feature>
<evidence type="ECO:0000313" key="4">
    <source>
        <dbReference type="EMBL" id="CAD6196211.1"/>
    </source>
</evidence>
<organism evidence="4 5">
    <name type="scientific">Caenorhabditis auriculariae</name>
    <dbReference type="NCBI Taxonomy" id="2777116"/>
    <lineage>
        <taxon>Eukaryota</taxon>
        <taxon>Metazoa</taxon>
        <taxon>Ecdysozoa</taxon>
        <taxon>Nematoda</taxon>
        <taxon>Chromadorea</taxon>
        <taxon>Rhabditida</taxon>
        <taxon>Rhabditina</taxon>
        <taxon>Rhabditomorpha</taxon>
        <taxon>Rhabditoidea</taxon>
        <taxon>Rhabditidae</taxon>
        <taxon>Peloderinae</taxon>
        <taxon>Caenorhabditis</taxon>
    </lineage>
</organism>
<keyword evidence="3" id="KW-0732">Signal</keyword>
<evidence type="ECO:0000256" key="3">
    <source>
        <dbReference type="SAM" id="SignalP"/>
    </source>
</evidence>